<organism evidence="3 4">
    <name type="scientific">Collimonas rhizosphaerae</name>
    <dbReference type="NCBI Taxonomy" id="3126357"/>
    <lineage>
        <taxon>Bacteria</taxon>
        <taxon>Pseudomonadati</taxon>
        <taxon>Pseudomonadota</taxon>
        <taxon>Betaproteobacteria</taxon>
        <taxon>Burkholderiales</taxon>
        <taxon>Oxalobacteraceae</taxon>
        <taxon>Collimonas</taxon>
    </lineage>
</organism>
<dbReference type="Gene3D" id="3.30.70.1320">
    <property type="entry name" value="Multidrug efflux transporter AcrB pore domain like"/>
    <property type="match status" value="1"/>
</dbReference>
<keyword evidence="2" id="KW-1133">Transmembrane helix</keyword>
<dbReference type="PANTHER" id="PTHR32063:SF21">
    <property type="entry name" value="MULTIDRUG RESISTANCE PROTEIN MDTB"/>
    <property type="match status" value="1"/>
</dbReference>
<dbReference type="Gene3D" id="3.30.70.1440">
    <property type="entry name" value="Multidrug efflux transporter AcrB pore domain"/>
    <property type="match status" value="1"/>
</dbReference>
<feature type="transmembrane region" description="Helical" evidence="2">
    <location>
        <begin position="431"/>
        <end position="451"/>
    </location>
</feature>
<feature type="transmembrane region" description="Helical" evidence="2">
    <location>
        <begin position="897"/>
        <end position="923"/>
    </location>
</feature>
<dbReference type="Gene3D" id="3.30.70.1430">
    <property type="entry name" value="Multidrug efflux transporter AcrB pore domain"/>
    <property type="match status" value="2"/>
</dbReference>
<dbReference type="Proteomes" id="UP001495910">
    <property type="component" value="Unassembled WGS sequence"/>
</dbReference>
<feature type="region of interest" description="Disordered" evidence="1">
    <location>
        <begin position="1028"/>
        <end position="1048"/>
    </location>
</feature>
<name>A0ABU9PRF7_9BURK</name>
<feature type="transmembrane region" description="Helical" evidence="2">
    <location>
        <begin position="859"/>
        <end position="877"/>
    </location>
</feature>
<dbReference type="Gene3D" id="1.20.1640.10">
    <property type="entry name" value="Multidrug efflux transporter AcrB transmembrane domain"/>
    <property type="match status" value="2"/>
</dbReference>
<keyword evidence="2" id="KW-0472">Membrane</keyword>
<feature type="transmembrane region" description="Helical" evidence="2">
    <location>
        <begin position="992"/>
        <end position="1014"/>
    </location>
</feature>
<feature type="transmembrane region" description="Helical" evidence="2">
    <location>
        <begin position="463"/>
        <end position="487"/>
    </location>
</feature>
<accession>A0ABU9PRF7</accession>
<sequence>MNPSRQFILRPVATSLLMLAIFLAGIVAYKQLPLSALPEVDYPTIQVVTLYPGASPDVMTSSVTAPLERQFGQMPGLNQMSSTSSGGASVITLQFSLDLSLDIAEQEVQAAINAGGNLLPSDLPTPPIYNKVNPADTPIMSLAITSKTLPLPKVQDLIDTRLAQKISQVPGVGLVTLSGGQRPAVRLQLNPRAVAALGMNLDDIRTAIGNANVNQAKGSFDGPARASTIDANDQLRSADEYRNLIIAYKNGAPVRISDVADVVDDAENIRLAAWSNTSPAVILNIQRQPGANVIGVVDNIKKILPKLQETLPGAIDVQILTDRTTTIRASVADVQFELLLSIALVVMVIFVFLRSVPATIIPSVAVPLSLIGTFGIMYLAGFSVNNLTLMALTIATGFVVDDAIVMIENISRYIEEGMKPLQAALKGAEQIGFTIISLTFSLIAVLIPLLFMGDVVGRLFREFAITLAVAILISAVISLTLTPMMCAKLLHHIPEEKQSWFYRKSGEFFDNIIARYGVALEWVLRHQLSTLVVAIGTLVLTAVLYIFIPKGFFPVQDTGVIQGISEASQSISFAAMSERQQALAAVVLKDPAVESLSSFIGVDGSNATLNSGRMLINLKPREQRNISASDVIRRLQPELDRQVGDITLYMQPVQDLTIEDSVSRTQYQFSVEDANAAELSIWVPKLIERLRKIPELADIASNQQDLGLQAYIAIDRDAASRLGITTAAIDNALYNAFGQRLISTIYTQSNQYRVVMEVKPEFQKGPAALNSIFLVAGNGNQVPLSSIASIEERTSPLVVNHIGQFPATTISFNLAPGASLGNAVKAIQAAEKEIGMPDSIQTSFQGAALAFQASLSNTLMLILAAIITMYIVLGVLYESYIHPITILSTLPSAGVGALLSLMIAGTDLGIIGIIGIILLIGIVKKNAIMMIDFALDAERNEGKSPREAIYQACLLRFRPILMTTMAALLGALPLMLGTGVGSELRQPLGITMVGGLLLSQVLTLFTTPVIYLAFDDLARRTKARFGIKQDDHKGDDDSDGAIPEPAKP</sequence>
<reference evidence="3 4" key="1">
    <citation type="submission" date="2024-02" db="EMBL/GenBank/DDBJ databases">
        <title>Draft genome sequence of Collimonas sp. strain H4R21, an effective mineral-weathering bacterial strain isolated from the beech rhizosphere.</title>
        <authorList>
            <person name="Morin E."/>
            <person name="Uroz S."/>
            <person name="Leveau J.H.J."/>
            <person name="Kumar R."/>
            <person name="Rey M.W."/>
            <person name="Pham J."/>
        </authorList>
    </citation>
    <scope>NUCLEOTIDE SEQUENCE [LARGE SCALE GENOMIC DNA]</scope>
    <source>
        <strain evidence="3 4">H4R21</strain>
    </source>
</reference>
<dbReference type="RefSeq" id="WP_342828299.1">
    <property type="nucleotide sequence ID" value="NZ_JBANDC010000002.1"/>
</dbReference>
<dbReference type="SUPFAM" id="SSF82693">
    <property type="entry name" value="Multidrug efflux transporter AcrB pore domain, PN1, PN2, PC1 and PC2 subdomains"/>
    <property type="match status" value="3"/>
</dbReference>
<comment type="caution">
    <text evidence="3">The sequence shown here is derived from an EMBL/GenBank/DDBJ whole genome shotgun (WGS) entry which is preliminary data.</text>
</comment>
<dbReference type="PANTHER" id="PTHR32063">
    <property type="match status" value="1"/>
</dbReference>
<dbReference type="InterPro" id="IPR001036">
    <property type="entry name" value="Acrflvin-R"/>
</dbReference>
<dbReference type="SUPFAM" id="SSF82866">
    <property type="entry name" value="Multidrug efflux transporter AcrB transmembrane domain"/>
    <property type="match status" value="2"/>
</dbReference>
<feature type="transmembrane region" description="Helical" evidence="2">
    <location>
        <begin position="960"/>
        <end position="980"/>
    </location>
</feature>
<keyword evidence="2" id="KW-0812">Transmembrane</keyword>
<evidence type="ECO:0000313" key="4">
    <source>
        <dbReference type="Proteomes" id="UP001495910"/>
    </source>
</evidence>
<feature type="transmembrane region" description="Helical" evidence="2">
    <location>
        <begin position="360"/>
        <end position="381"/>
    </location>
</feature>
<dbReference type="EMBL" id="JBANDC010000002">
    <property type="protein sequence ID" value="MEM4986583.1"/>
    <property type="molecule type" value="Genomic_DNA"/>
</dbReference>
<dbReference type="NCBIfam" id="NF007798">
    <property type="entry name" value="PRK10503.1"/>
    <property type="match status" value="1"/>
</dbReference>
<dbReference type="Gene3D" id="3.30.2090.10">
    <property type="entry name" value="Multidrug efflux transporter AcrB TolC docking domain, DN and DC subdomains"/>
    <property type="match status" value="2"/>
</dbReference>
<evidence type="ECO:0000313" key="3">
    <source>
        <dbReference type="EMBL" id="MEM4986583.1"/>
    </source>
</evidence>
<gene>
    <name evidence="3" type="ORF">V8G57_04185</name>
</gene>
<keyword evidence="4" id="KW-1185">Reference proteome</keyword>
<dbReference type="NCBIfam" id="NF033617">
    <property type="entry name" value="RND_permease_2"/>
    <property type="match status" value="1"/>
</dbReference>
<evidence type="ECO:0000256" key="2">
    <source>
        <dbReference type="SAM" id="Phobius"/>
    </source>
</evidence>
<feature type="transmembrane region" description="Helical" evidence="2">
    <location>
        <begin position="334"/>
        <end position="353"/>
    </location>
</feature>
<feature type="transmembrane region" description="Helical" evidence="2">
    <location>
        <begin position="530"/>
        <end position="548"/>
    </location>
</feature>
<proteinExistence type="predicted"/>
<dbReference type="SUPFAM" id="SSF82714">
    <property type="entry name" value="Multidrug efflux transporter AcrB TolC docking domain, DN and DC subdomains"/>
    <property type="match status" value="2"/>
</dbReference>
<dbReference type="InterPro" id="IPR027463">
    <property type="entry name" value="AcrB_DN_DC_subdom"/>
</dbReference>
<dbReference type="Pfam" id="PF00873">
    <property type="entry name" value="ACR_tran"/>
    <property type="match status" value="1"/>
</dbReference>
<evidence type="ECO:0000256" key="1">
    <source>
        <dbReference type="SAM" id="MobiDB-lite"/>
    </source>
</evidence>
<protein>
    <submittedName>
        <fullName evidence="3">MdtB/MuxB family multidrug efflux RND transporter permease subunit</fullName>
    </submittedName>
</protein>
<dbReference type="PRINTS" id="PR00702">
    <property type="entry name" value="ACRIFLAVINRP"/>
</dbReference>